<dbReference type="Gene3D" id="3.30.420.40">
    <property type="match status" value="1"/>
</dbReference>
<protein>
    <submittedName>
        <fullName evidence="1">Uncharacterized protein</fullName>
    </submittedName>
</protein>
<gene>
    <name evidence="1" type="ORF">OBE_14325</name>
</gene>
<comment type="caution">
    <text evidence="1">The sequence shown here is derived from an EMBL/GenBank/DDBJ whole genome shotgun (WGS) entry which is preliminary data.</text>
</comment>
<dbReference type="InterPro" id="IPR043129">
    <property type="entry name" value="ATPase_NBD"/>
</dbReference>
<accession>K1RXS1</accession>
<sequence length="57" mass="6266">MFIGIDAGSTTTKLVVTDTEGALLYSLYAGNEGNPLKKCNKYAKKNYIKYFLKGVTI</sequence>
<dbReference type="SUPFAM" id="SSF53067">
    <property type="entry name" value="Actin-like ATPase domain"/>
    <property type="match status" value="1"/>
</dbReference>
<name>K1RXS1_9ZZZZ</name>
<dbReference type="EMBL" id="AJWZ01009878">
    <property type="protein sequence ID" value="EKC50058.1"/>
    <property type="molecule type" value="Genomic_DNA"/>
</dbReference>
<reference evidence="1" key="1">
    <citation type="journal article" date="2013" name="Environ. Microbiol.">
        <title>Microbiota from the distal guts of lean and obese adolescents exhibit partial functional redundancy besides clear differences in community structure.</title>
        <authorList>
            <person name="Ferrer M."/>
            <person name="Ruiz A."/>
            <person name="Lanza F."/>
            <person name="Haange S.B."/>
            <person name="Oberbach A."/>
            <person name="Till H."/>
            <person name="Bargiela R."/>
            <person name="Campoy C."/>
            <person name="Segura M.T."/>
            <person name="Richter M."/>
            <person name="von Bergen M."/>
            <person name="Seifert J."/>
            <person name="Suarez A."/>
        </authorList>
    </citation>
    <scope>NUCLEOTIDE SEQUENCE</scope>
</reference>
<organism evidence="1">
    <name type="scientific">human gut metagenome</name>
    <dbReference type="NCBI Taxonomy" id="408170"/>
    <lineage>
        <taxon>unclassified sequences</taxon>
        <taxon>metagenomes</taxon>
        <taxon>organismal metagenomes</taxon>
    </lineage>
</organism>
<proteinExistence type="predicted"/>
<evidence type="ECO:0000313" key="1">
    <source>
        <dbReference type="EMBL" id="EKC50058.1"/>
    </source>
</evidence>
<dbReference type="AlphaFoldDB" id="K1RXS1"/>